<sequence>MLGRLQQVAALDDQPGGDVKDKCRNGAPLQRAGLQHPTAPQSFGHGRLDKGAGNDQQGCGQPDEVKALPGAPASDGIDADQKAHAHDTGDQKTSHQETADQFPPRRSGEADIAQRPLLVKAQPQPQTAQNGERGEQRHGNILPAPIHGGIQPEQAGNPAGDPHTDIDEQPHQRRGQ</sequence>
<evidence type="ECO:0000256" key="1">
    <source>
        <dbReference type="SAM" id="MobiDB-lite"/>
    </source>
</evidence>
<organism evidence="2 3">
    <name type="scientific">Asticcacaulis biprosthecium C19</name>
    <dbReference type="NCBI Taxonomy" id="715226"/>
    <lineage>
        <taxon>Bacteria</taxon>
        <taxon>Pseudomonadati</taxon>
        <taxon>Pseudomonadota</taxon>
        <taxon>Alphaproteobacteria</taxon>
        <taxon>Caulobacterales</taxon>
        <taxon>Caulobacteraceae</taxon>
        <taxon>Asticcacaulis</taxon>
    </lineage>
</organism>
<feature type="compositionally biased region" description="Basic and acidic residues" evidence="1">
    <location>
        <begin position="162"/>
        <end position="176"/>
    </location>
</feature>
<proteinExistence type="predicted"/>
<dbReference type="Proteomes" id="UP000006512">
    <property type="component" value="Unassembled WGS sequence"/>
</dbReference>
<dbReference type="AlphaFoldDB" id="F4QN92"/>
<reference evidence="3" key="1">
    <citation type="submission" date="2011-03" db="EMBL/GenBank/DDBJ databases">
        <title>Draft genome sequence of Brevundimonas diminuta.</title>
        <authorList>
            <person name="Brown P.J.B."/>
            <person name="Buechlein A."/>
            <person name="Hemmerich C."/>
            <person name="Brun Y.V."/>
        </authorList>
    </citation>
    <scope>NUCLEOTIDE SEQUENCE [LARGE SCALE GENOMIC DNA]</scope>
    <source>
        <strain evidence="3">C19</strain>
    </source>
</reference>
<evidence type="ECO:0000313" key="2">
    <source>
        <dbReference type="EMBL" id="EGF90800.1"/>
    </source>
</evidence>
<gene>
    <name evidence="2" type="ORF">ABI_22110</name>
</gene>
<feature type="region of interest" description="Disordered" evidence="1">
    <location>
        <begin position="1"/>
        <end position="176"/>
    </location>
</feature>
<dbReference type="EMBL" id="GL883078">
    <property type="protein sequence ID" value="EGF90800.1"/>
    <property type="molecule type" value="Genomic_DNA"/>
</dbReference>
<protein>
    <submittedName>
        <fullName evidence="2">Uncharacterized protein</fullName>
    </submittedName>
</protein>
<name>F4QN92_9CAUL</name>
<keyword evidence="3" id="KW-1185">Reference proteome</keyword>
<feature type="compositionally biased region" description="Basic and acidic residues" evidence="1">
    <location>
        <begin position="79"/>
        <end position="98"/>
    </location>
</feature>
<evidence type="ECO:0000313" key="3">
    <source>
        <dbReference type="Proteomes" id="UP000006512"/>
    </source>
</evidence>
<dbReference type="HOGENOM" id="CLU_1522173_0_0_5"/>
<accession>F4QN92</accession>